<accession>A0ABU6P0E1</accession>
<sequence length="177" mass="20667">MEIYQYLDQIQTELLNHSWKEIEIKYYELCSELAGKEQAQRIRDIDLNAFQSELNEALCTSLHIVDQNSAAALYFEYDMDNDWQSSFFICNDYTMRSEEDDDWASDWISSVKGPDLKEFAKIYAENGFDYNEEAIGITLYLIIKTVVVFGKVAESIEINIPVCIGFHDQDPIMRIRE</sequence>
<dbReference type="GeneID" id="301142211"/>
<reference evidence="1 2" key="1">
    <citation type="submission" date="2023-03" db="EMBL/GenBank/DDBJ databases">
        <title>Bacillus Genome Sequencing.</title>
        <authorList>
            <person name="Dunlap C."/>
        </authorList>
    </citation>
    <scope>NUCLEOTIDE SEQUENCE [LARGE SCALE GENOMIC DNA]</scope>
    <source>
        <strain evidence="1 2">NRS-1717</strain>
    </source>
</reference>
<comment type="caution">
    <text evidence="1">The sequence shown here is derived from an EMBL/GenBank/DDBJ whole genome shotgun (WGS) entry which is preliminary data.</text>
</comment>
<protein>
    <submittedName>
        <fullName evidence="1">Uncharacterized protein</fullName>
    </submittedName>
</protein>
<organism evidence="1 2">
    <name type="scientific">Metabacillus fastidiosus</name>
    <dbReference type="NCBI Taxonomy" id="1458"/>
    <lineage>
        <taxon>Bacteria</taxon>
        <taxon>Bacillati</taxon>
        <taxon>Bacillota</taxon>
        <taxon>Bacilli</taxon>
        <taxon>Bacillales</taxon>
        <taxon>Bacillaceae</taxon>
        <taxon>Metabacillus</taxon>
    </lineage>
</organism>
<name>A0ABU6P0E1_9BACI</name>
<evidence type="ECO:0000313" key="2">
    <source>
        <dbReference type="Proteomes" id="UP001342826"/>
    </source>
</evidence>
<dbReference type="EMBL" id="JARTFS010000011">
    <property type="protein sequence ID" value="MED4402408.1"/>
    <property type="molecule type" value="Genomic_DNA"/>
</dbReference>
<evidence type="ECO:0000313" key="1">
    <source>
        <dbReference type="EMBL" id="MED4402408.1"/>
    </source>
</evidence>
<proteinExistence type="predicted"/>
<gene>
    <name evidence="1" type="ORF">P9271_13890</name>
</gene>
<dbReference type="Proteomes" id="UP001342826">
    <property type="component" value="Unassembled WGS sequence"/>
</dbReference>
<keyword evidence="2" id="KW-1185">Reference proteome</keyword>
<dbReference type="RefSeq" id="WP_066232630.1">
    <property type="nucleotide sequence ID" value="NZ_JARTFQ010000005.1"/>
</dbReference>